<keyword evidence="12" id="KW-1185">Reference proteome</keyword>
<reference evidence="11 12" key="1">
    <citation type="journal article" date="2019" name="Int. J. Syst. Evol. Microbiol.">
        <title>The Global Catalogue of Microorganisms (GCM) 10K type strain sequencing project: providing services to taxonomists for standard genome sequencing and annotation.</title>
        <authorList>
            <consortium name="The Broad Institute Genomics Platform"/>
            <consortium name="The Broad Institute Genome Sequencing Center for Infectious Disease"/>
            <person name="Wu L."/>
            <person name="Ma J."/>
        </authorList>
    </citation>
    <scope>NUCLEOTIDE SEQUENCE [LARGE SCALE GENOMIC DNA]</scope>
    <source>
        <strain evidence="11 12">JCM 9933</strain>
    </source>
</reference>
<evidence type="ECO:0000313" key="11">
    <source>
        <dbReference type="EMBL" id="GAA0608598.1"/>
    </source>
</evidence>
<comment type="subunit">
    <text evidence="9">The complex comprises the extracytoplasmic solute receptor protein and the two transmembrane proteins.</text>
</comment>
<evidence type="ECO:0000256" key="3">
    <source>
        <dbReference type="ARBA" id="ARBA00022475"/>
    </source>
</evidence>
<evidence type="ECO:0000313" key="12">
    <source>
        <dbReference type="Proteomes" id="UP001501588"/>
    </source>
</evidence>
<accession>A0ABN1GCN5</accession>
<comment type="caution">
    <text evidence="11">The sequence shown here is derived from an EMBL/GenBank/DDBJ whole genome shotgun (WGS) entry which is preliminary data.</text>
</comment>
<dbReference type="InterPro" id="IPR007387">
    <property type="entry name" value="TRAP_DctQ"/>
</dbReference>
<evidence type="ECO:0000256" key="4">
    <source>
        <dbReference type="ARBA" id="ARBA00022519"/>
    </source>
</evidence>
<dbReference type="PANTHER" id="PTHR35011:SF2">
    <property type="entry name" value="2,3-DIKETO-L-GULONATE TRAP TRANSPORTER SMALL PERMEASE PROTEIN YIAM"/>
    <property type="match status" value="1"/>
</dbReference>
<protein>
    <recommendedName>
        <fullName evidence="9">TRAP transporter small permease protein</fullName>
    </recommendedName>
</protein>
<comment type="subcellular location">
    <subcellularLocation>
        <location evidence="1 9">Cell inner membrane</location>
        <topology evidence="1 9">Multi-pass membrane protein</topology>
    </subcellularLocation>
</comment>
<organism evidence="11 12">
    <name type="scientific">Craurococcus roseus</name>
    <dbReference type="NCBI Taxonomy" id="77585"/>
    <lineage>
        <taxon>Bacteria</taxon>
        <taxon>Pseudomonadati</taxon>
        <taxon>Pseudomonadota</taxon>
        <taxon>Alphaproteobacteria</taxon>
        <taxon>Acetobacterales</taxon>
        <taxon>Acetobacteraceae</taxon>
        <taxon>Craurococcus</taxon>
    </lineage>
</organism>
<evidence type="ECO:0000256" key="9">
    <source>
        <dbReference type="RuleBase" id="RU369079"/>
    </source>
</evidence>
<comment type="function">
    <text evidence="9">Part of the tripartite ATP-independent periplasmic (TRAP) transport system.</text>
</comment>
<proteinExistence type="inferred from homology"/>
<evidence type="ECO:0000256" key="1">
    <source>
        <dbReference type="ARBA" id="ARBA00004429"/>
    </source>
</evidence>
<evidence type="ECO:0000259" key="10">
    <source>
        <dbReference type="Pfam" id="PF04290"/>
    </source>
</evidence>
<dbReference type="Proteomes" id="UP001501588">
    <property type="component" value="Unassembled WGS sequence"/>
</dbReference>
<feature type="domain" description="Tripartite ATP-independent periplasmic transporters DctQ component" evidence="10">
    <location>
        <begin position="44"/>
        <end position="172"/>
    </location>
</feature>
<keyword evidence="4 9" id="KW-0997">Cell inner membrane</keyword>
<evidence type="ECO:0000256" key="7">
    <source>
        <dbReference type="ARBA" id="ARBA00023136"/>
    </source>
</evidence>
<dbReference type="RefSeq" id="WP_343898368.1">
    <property type="nucleotide sequence ID" value="NZ_BAAAFZ010000125.1"/>
</dbReference>
<gene>
    <name evidence="11" type="ORF">GCM10009416_51740</name>
</gene>
<keyword evidence="3" id="KW-1003">Cell membrane</keyword>
<dbReference type="InterPro" id="IPR055348">
    <property type="entry name" value="DctQ"/>
</dbReference>
<dbReference type="PANTHER" id="PTHR35011">
    <property type="entry name" value="2,3-DIKETO-L-GULONATE TRAP TRANSPORTER SMALL PERMEASE PROTEIN YIAM"/>
    <property type="match status" value="1"/>
</dbReference>
<dbReference type="Pfam" id="PF04290">
    <property type="entry name" value="DctQ"/>
    <property type="match status" value="1"/>
</dbReference>
<evidence type="ECO:0000256" key="8">
    <source>
        <dbReference type="ARBA" id="ARBA00038436"/>
    </source>
</evidence>
<keyword evidence="2 9" id="KW-0813">Transport</keyword>
<keyword evidence="6 9" id="KW-1133">Transmembrane helix</keyword>
<evidence type="ECO:0000256" key="5">
    <source>
        <dbReference type="ARBA" id="ARBA00022692"/>
    </source>
</evidence>
<feature type="transmembrane region" description="Helical" evidence="9">
    <location>
        <begin position="28"/>
        <end position="49"/>
    </location>
</feature>
<keyword evidence="7 9" id="KW-0472">Membrane</keyword>
<sequence length="181" mass="19617">MSGDAAAAPARSTAAGGALGALRAANRLLARGIAFLLMVAVAVLVVPVSLQIFSRYTTLIPAYIWTEELARFCLVYAVMLGAMLAVREGTHFTVDVFPRLSQRAEAVVELVSGAFVVLFALVFLWWGWEFTEFAIYRISELAELPLWTIHMAWPIAGAVWLLFQAERMADAVAALRGSAAA</sequence>
<evidence type="ECO:0000256" key="6">
    <source>
        <dbReference type="ARBA" id="ARBA00022989"/>
    </source>
</evidence>
<keyword evidence="5 9" id="KW-0812">Transmembrane</keyword>
<feature type="transmembrane region" description="Helical" evidence="9">
    <location>
        <begin position="69"/>
        <end position="86"/>
    </location>
</feature>
<dbReference type="EMBL" id="BAAAFZ010000125">
    <property type="protein sequence ID" value="GAA0608598.1"/>
    <property type="molecule type" value="Genomic_DNA"/>
</dbReference>
<evidence type="ECO:0000256" key="2">
    <source>
        <dbReference type="ARBA" id="ARBA00022448"/>
    </source>
</evidence>
<comment type="similarity">
    <text evidence="8 9">Belongs to the TRAP transporter small permease family.</text>
</comment>
<name>A0ABN1GCN5_9PROT</name>
<feature type="transmembrane region" description="Helical" evidence="9">
    <location>
        <begin position="107"/>
        <end position="126"/>
    </location>
</feature>
<feature type="transmembrane region" description="Helical" evidence="9">
    <location>
        <begin position="146"/>
        <end position="163"/>
    </location>
</feature>